<protein>
    <recommendedName>
        <fullName evidence="2">Cohesin domain-containing protein</fullName>
    </recommendedName>
</protein>
<dbReference type="GO" id="GO:0030246">
    <property type="term" value="F:carbohydrate binding"/>
    <property type="evidence" value="ECO:0007669"/>
    <property type="project" value="InterPro"/>
</dbReference>
<evidence type="ECO:0000313" key="1">
    <source>
        <dbReference type="EMBL" id="KKK70620.1"/>
    </source>
</evidence>
<dbReference type="InterPro" id="IPR018247">
    <property type="entry name" value="EF_Hand_1_Ca_BS"/>
</dbReference>
<dbReference type="Gene3D" id="2.60.40.680">
    <property type="match status" value="1"/>
</dbReference>
<dbReference type="InterPro" id="IPR008965">
    <property type="entry name" value="CBM2/CBM3_carb-bd_dom_sf"/>
</dbReference>
<dbReference type="GO" id="GO:0000272">
    <property type="term" value="P:polysaccharide catabolic process"/>
    <property type="evidence" value="ECO:0007669"/>
    <property type="project" value="InterPro"/>
</dbReference>
<dbReference type="SUPFAM" id="SSF63446">
    <property type="entry name" value="Type I dockerin domain"/>
    <property type="match status" value="1"/>
</dbReference>
<comment type="caution">
    <text evidence="1">The sequence shown here is derived from an EMBL/GenBank/DDBJ whole genome shotgun (WGS) entry which is preliminary data.</text>
</comment>
<accession>A0A0F8YAB0</accession>
<gene>
    <name evidence="1" type="ORF">LCGC14_2922190</name>
</gene>
<sequence length="166" mass="17546">VRVNPTEPVAGLQFDMNWDGSVVSLTGVTEGDFLTQGGSSSFFRPPTISEGRAEGVAGVVIQGSVSGPGTFAILHFEAIGNGETDLTFSNTILANTDAQPIGVEVTPGKITVRFPWDVNLDGKVDVLDLIEVAQHWGANGPYDINQDHVVNVMELVLIAQQISPTA</sequence>
<dbReference type="Gene3D" id="1.10.1330.10">
    <property type="entry name" value="Dockerin domain"/>
    <property type="match status" value="1"/>
</dbReference>
<dbReference type="CDD" id="cd08547">
    <property type="entry name" value="Type_II_cohesin"/>
    <property type="match status" value="1"/>
</dbReference>
<name>A0A0F8YAB0_9ZZZZ</name>
<dbReference type="AlphaFoldDB" id="A0A0F8YAB0"/>
<dbReference type="EMBL" id="LAZR01058106">
    <property type="protein sequence ID" value="KKK70620.1"/>
    <property type="molecule type" value="Genomic_DNA"/>
</dbReference>
<reference evidence="1" key="1">
    <citation type="journal article" date="2015" name="Nature">
        <title>Complex archaea that bridge the gap between prokaryotes and eukaryotes.</title>
        <authorList>
            <person name="Spang A."/>
            <person name="Saw J.H."/>
            <person name="Jorgensen S.L."/>
            <person name="Zaremba-Niedzwiedzka K."/>
            <person name="Martijn J."/>
            <person name="Lind A.E."/>
            <person name="van Eijk R."/>
            <person name="Schleper C."/>
            <person name="Guy L."/>
            <person name="Ettema T.J."/>
        </authorList>
    </citation>
    <scope>NUCLEOTIDE SEQUENCE</scope>
</reference>
<evidence type="ECO:0008006" key="2">
    <source>
        <dbReference type="Google" id="ProtNLM"/>
    </source>
</evidence>
<dbReference type="InterPro" id="IPR036439">
    <property type="entry name" value="Dockerin_dom_sf"/>
</dbReference>
<feature type="non-terminal residue" evidence="1">
    <location>
        <position position="1"/>
    </location>
</feature>
<dbReference type="PROSITE" id="PS00018">
    <property type="entry name" value="EF_HAND_1"/>
    <property type="match status" value="1"/>
</dbReference>
<organism evidence="1">
    <name type="scientific">marine sediment metagenome</name>
    <dbReference type="NCBI Taxonomy" id="412755"/>
    <lineage>
        <taxon>unclassified sequences</taxon>
        <taxon>metagenomes</taxon>
        <taxon>ecological metagenomes</taxon>
    </lineage>
</organism>
<proteinExistence type="predicted"/>
<dbReference type="SUPFAM" id="SSF49384">
    <property type="entry name" value="Carbohydrate-binding domain"/>
    <property type="match status" value="1"/>
</dbReference>